<evidence type="ECO:0000313" key="3">
    <source>
        <dbReference type="Proteomes" id="UP001515480"/>
    </source>
</evidence>
<keyword evidence="3" id="KW-1185">Reference proteome</keyword>
<comment type="caution">
    <text evidence="2">The sequence shown here is derived from an EMBL/GenBank/DDBJ whole genome shotgun (WGS) entry which is preliminary data.</text>
</comment>
<evidence type="ECO:0000313" key="2">
    <source>
        <dbReference type="EMBL" id="KAL1526869.1"/>
    </source>
</evidence>
<organism evidence="2 3">
    <name type="scientific">Prymnesium parvum</name>
    <name type="common">Toxic golden alga</name>
    <dbReference type="NCBI Taxonomy" id="97485"/>
    <lineage>
        <taxon>Eukaryota</taxon>
        <taxon>Haptista</taxon>
        <taxon>Haptophyta</taxon>
        <taxon>Prymnesiophyceae</taxon>
        <taxon>Prymnesiales</taxon>
        <taxon>Prymnesiaceae</taxon>
        <taxon>Prymnesium</taxon>
    </lineage>
</organism>
<evidence type="ECO:0008006" key="4">
    <source>
        <dbReference type="Google" id="ProtNLM"/>
    </source>
</evidence>
<name>A0AB34K3C6_PRYPA</name>
<protein>
    <recommendedName>
        <fullName evidence="4">Coiled-coil domain-containing protein 52</fullName>
    </recommendedName>
</protein>
<evidence type="ECO:0000256" key="1">
    <source>
        <dbReference type="SAM" id="MobiDB-lite"/>
    </source>
</evidence>
<dbReference type="EMBL" id="JBGBPQ010000003">
    <property type="protein sequence ID" value="KAL1526869.1"/>
    <property type="molecule type" value="Genomic_DNA"/>
</dbReference>
<sequence>MSANATHESNEAVVSKAAKEAVISKTSKEAVVSKEAKDSGVPKDRAGFGTAASLMFRGRSDAIGSRDMPPMGRKSAKAIERSKQLEERKRAAKLAEIPDEDTLLSVMNALLSKVNAIEKAVQTSGTTERGHLGDGSSTSEDAVPQNRVLQQQIMVVNDTLAAHQFQISSRIGEFERAFSERLFALEQQVGSLTAQLQHRE</sequence>
<feature type="compositionally biased region" description="Low complexity" evidence="1">
    <location>
        <begin position="11"/>
        <end position="25"/>
    </location>
</feature>
<dbReference type="AlphaFoldDB" id="A0AB34K3C6"/>
<dbReference type="Proteomes" id="UP001515480">
    <property type="component" value="Unassembled WGS sequence"/>
</dbReference>
<feature type="region of interest" description="Disordered" evidence="1">
    <location>
        <begin position="1"/>
        <end position="47"/>
    </location>
</feature>
<reference evidence="2 3" key="1">
    <citation type="journal article" date="2024" name="Science">
        <title>Giant polyketide synthase enzymes in the biosynthesis of giant marine polyether toxins.</title>
        <authorList>
            <person name="Fallon T.R."/>
            <person name="Shende V.V."/>
            <person name="Wierzbicki I.H."/>
            <person name="Pendleton A.L."/>
            <person name="Watervoot N.F."/>
            <person name="Auber R.P."/>
            <person name="Gonzalez D.J."/>
            <person name="Wisecaver J.H."/>
            <person name="Moore B.S."/>
        </authorList>
    </citation>
    <scope>NUCLEOTIDE SEQUENCE [LARGE SCALE GENOMIC DNA]</scope>
    <source>
        <strain evidence="2 3">12B1</strain>
    </source>
</reference>
<feature type="region of interest" description="Disordered" evidence="1">
    <location>
        <begin position="122"/>
        <end position="142"/>
    </location>
</feature>
<accession>A0AB34K3C6</accession>
<gene>
    <name evidence="2" type="ORF">AB1Y20_015560</name>
</gene>
<proteinExistence type="predicted"/>
<feature type="compositionally biased region" description="Basic and acidic residues" evidence="1">
    <location>
        <begin position="26"/>
        <end position="46"/>
    </location>
</feature>